<evidence type="ECO:0000256" key="10">
    <source>
        <dbReference type="SAM" id="Phobius"/>
    </source>
</evidence>
<dbReference type="GeneID" id="16995364"/>
<reference evidence="12 13" key="2">
    <citation type="journal article" date="2007" name="BMC Biol.">
        <title>A 100%-complete sequence reveals unusually simple genomic features in the hot-spring red alga Cyanidioschyzon merolae.</title>
        <authorList>
            <person name="Nozaki H."/>
            <person name="Takano H."/>
            <person name="Misumi O."/>
            <person name="Terasawa K."/>
            <person name="Matsuzaki M."/>
            <person name="Maruyama S."/>
            <person name="Nishida K."/>
            <person name="Yagisawa F."/>
            <person name="Yoshida Y."/>
            <person name="Fujiwara T."/>
            <person name="Takio S."/>
            <person name="Tamura K."/>
            <person name="Chung S.J."/>
            <person name="Nakamura S."/>
            <person name="Kuroiwa H."/>
            <person name="Tanaka K."/>
            <person name="Sato N."/>
            <person name="Kuroiwa T."/>
        </authorList>
    </citation>
    <scope>NUCLEOTIDE SEQUENCE [LARGE SCALE GENOMIC DNA]</scope>
    <source>
        <strain evidence="12 13">10D</strain>
    </source>
</reference>
<dbReference type="FunFam" id="3.40.50.300:FF:000727">
    <property type="entry name" value="Protein SEY1 homolog"/>
    <property type="match status" value="1"/>
</dbReference>
<evidence type="ECO:0000256" key="3">
    <source>
        <dbReference type="ARBA" id="ARBA00022741"/>
    </source>
</evidence>
<keyword evidence="7 9" id="KW-0342">GTP-binding</keyword>
<feature type="transmembrane region" description="Helical" evidence="10">
    <location>
        <begin position="667"/>
        <end position="685"/>
    </location>
</feature>
<dbReference type="InterPro" id="IPR008803">
    <property type="entry name" value="RHD3/Sey1"/>
</dbReference>
<dbReference type="RefSeq" id="XP_005537286.1">
    <property type="nucleotide sequence ID" value="XM_005537229.1"/>
</dbReference>
<dbReference type="GO" id="GO:0005525">
    <property type="term" value="F:GTP binding"/>
    <property type="evidence" value="ECO:0007669"/>
    <property type="project" value="UniProtKB-UniRule"/>
</dbReference>
<evidence type="ECO:0000256" key="4">
    <source>
        <dbReference type="ARBA" id="ARBA00022801"/>
    </source>
</evidence>
<evidence type="ECO:0000256" key="6">
    <source>
        <dbReference type="ARBA" id="ARBA00022989"/>
    </source>
</evidence>
<dbReference type="GO" id="GO:0005789">
    <property type="term" value="C:endoplasmic reticulum membrane"/>
    <property type="evidence" value="ECO:0007669"/>
    <property type="project" value="UniProtKB-SubCell"/>
</dbReference>
<dbReference type="HAMAP" id="MF_03109">
    <property type="entry name" value="Sey1"/>
    <property type="match status" value="1"/>
</dbReference>
<feature type="transmembrane region" description="Helical" evidence="10">
    <location>
        <begin position="691"/>
        <end position="711"/>
    </location>
</feature>
<keyword evidence="8 9" id="KW-0472">Membrane</keyword>
<evidence type="ECO:0000313" key="13">
    <source>
        <dbReference type="Proteomes" id="UP000007014"/>
    </source>
</evidence>
<dbReference type="PROSITE" id="PS51715">
    <property type="entry name" value="G_GB1_RHD3"/>
    <property type="match status" value="1"/>
</dbReference>
<sequence length="768" mass="86928">MDSNQNRSSSGLVEIISYTEEFHREDLLRFLHEHRLHERGLQYHTVAVLGCQSSGKSTLLNCLFGTNFPTMDASIGRYQVTRGIWLGVDARSGEILVLDLEGTDSRERGEGAASFERKAALFALALAQVLIINVWAQDIGRYNAANLALLRTVFEQDVALFHREAHRTRLLFVLRDHVNTPLALLEKTLLEDLERIWDSINKPSSVEGASLSTFFDVECTSLPHKELASGAFEQAAADLRDRFYKGASGIFHESYHRGIAADGFAVFCQQIWQVVRENRELDIPTEKEALARIRCEEIAQEAASTFDADAADLSAAYERVMMHYQERSARYVPVVAAAKRKQLHDVLSLRAREAYRRRLQRHLETLAERFDHFVNDQLAVKTAAPERSAWKGFMDRLQRQRSELETAWKDVAVIPQCFVEDECWSELLAELSQIYRDRLDAISEAAEHRLATLLLEEAAVLFSHRLQEPLWEVLDRASAEQEPEVFWNRVEQEVVERVRDESAQHLHRALISTGITAPEQEHHQQPGGQTQSACGDDALASNLLKLHRAQTMECVWRFLRNQAHSPSALQLHLMKRFEDAFRFESSAHRIPRVWQASDDLRKIWLDALQHAMFLVVLLQHVHLNGNESCLLGEAEVKLLRQGLEERAAMAYSEAVRAQQAARVHRQVPAWMLVLLVLLGWNEFVAVLQRPFLLLSVLIVLGVVVTLGRLGLLVPARRLARVATGRLLAATIHSLREMGAPGDWGVLQVPPASHASAASPNRAPKHHPE</sequence>
<gene>
    <name evidence="12" type="ORF">CYME_CMN141C</name>
</gene>
<dbReference type="Gene3D" id="3.40.50.300">
    <property type="entry name" value="P-loop containing nucleotide triphosphate hydrolases"/>
    <property type="match status" value="1"/>
</dbReference>
<proteinExistence type="inferred from homology"/>
<evidence type="ECO:0000256" key="5">
    <source>
        <dbReference type="ARBA" id="ARBA00022824"/>
    </source>
</evidence>
<dbReference type="HOGENOM" id="CLU_011270_1_0_1"/>
<dbReference type="Proteomes" id="UP000007014">
    <property type="component" value="Chromosome 14"/>
</dbReference>
<feature type="topological domain" description="Cytoplasmic" evidence="9">
    <location>
        <begin position="712"/>
        <end position="768"/>
    </location>
</feature>
<dbReference type="InterPro" id="IPR030386">
    <property type="entry name" value="G_GB1_RHD3_dom"/>
</dbReference>
<dbReference type="eggNOG" id="KOG2203">
    <property type="taxonomic scope" value="Eukaryota"/>
</dbReference>
<feature type="domain" description="GB1/RHD3-type G" evidence="11">
    <location>
        <begin position="40"/>
        <end position="260"/>
    </location>
</feature>
<feature type="topological domain" description="Cytoplasmic" evidence="9">
    <location>
        <begin position="1"/>
        <end position="666"/>
    </location>
</feature>
<keyword evidence="4 9" id="KW-0378">Hydrolase</keyword>
<comment type="function">
    <text evidence="9">Probable GTP-binding protein that may be involved in cell development.</text>
</comment>
<keyword evidence="13" id="KW-1185">Reference proteome</keyword>
<dbReference type="PANTHER" id="PTHR45923:SF2">
    <property type="entry name" value="PROTEIN SEY1"/>
    <property type="match status" value="1"/>
</dbReference>
<evidence type="ECO:0000256" key="8">
    <source>
        <dbReference type="ARBA" id="ARBA00023136"/>
    </source>
</evidence>
<dbReference type="KEGG" id="cme:CYME_CMN141C"/>
<comment type="subcellular location">
    <subcellularLocation>
        <location evidence="1 9">Endoplasmic reticulum membrane</location>
        <topology evidence="1 9">Multi-pass membrane protein</topology>
    </subcellularLocation>
</comment>
<evidence type="ECO:0000256" key="2">
    <source>
        <dbReference type="ARBA" id="ARBA00022692"/>
    </source>
</evidence>
<accession>M1V5T9</accession>
<dbReference type="EC" id="3.6.5.-" evidence="9"/>
<evidence type="ECO:0000259" key="11">
    <source>
        <dbReference type="PROSITE" id="PS51715"/>
    </source>
</evidence>
<comment type="similarity">
    <text evidence="9">Belongs to the TRAFAC class dynamin-like GTPase superfamily. GB1/RHD3 GTPase family. RHD3 subfamily.</text>
</comment>
<reference evidence="12 13" key="1">
    <citation type="journal article" date="2004" name="Nature">
        <title>Genome sequence of the ultrasmall unicellular red alga Cyanidioschyzon merolae 10D.</title>
        <authorList>
            <person name="Matsuzaki M."/>
            <person name="Misumi O."/>
            <person name="Shin-i T."/>
            <person name="Maruyama S."/>
            <person name="Takahara M."/>
            <person name="Miyagishima S."/>
            <person name="Mori T."/>
            <person name="Nishida K."/>
            <person name="Yagisawa F."/>
            <person name="Nishida K."/>
            <person name="Yoshida Y."/>
            <person name="Nishimura Y."/>
            <person name="Nakao S."/>
            <person name="Kobayashi T."/>
            <person name="Momoyama Y."/>
            <person name="Higashiyama T."/>
            <person name="Minoda A."/>
            <person name="Sano M."/>
            <person name="Nomoto H."/>
            <person name="Oishi K."/>
            <person name="Hayashi H."/>
            <person name="Ohta F."/>
            <person name="Nishizaka S."/>
            <person name="Haga S."/>
            <person name="Miura S."/>
            <person name="Morishita T."/>
            <person name="Kabeya Y."/>
            <person name="Terasawa K."/>
            <person name="Suzuki Y."/>
            <person name="Ishii Y."/>
            <person name="Asakawa S."/>
            <person name="Takano H."/>
            <person name="Ohta N."/>
            <person name="Kuroiwa H."/>
            <person name="Tanaka K."/>
            <person name="Shimizu N."/>
            <person name="Sugano S."/>
            <person name="Sato N."/>
            <person name="Nozaki H."/>
            <person name="Ogasawara N."/>
            <person name="Kohara Y."/>
            <person name="Kuroiwa T."/>
        </authorList>
    </citation>
    <scope>NUCLEOTIDE SEQUENCE [LARGE SCALE GENOMIC DNA]</scope>
    <source>
        <strain evidence="12 13">10D</strain>
    </source>
</reference>
<dbReference type="SUPFAM" id="SSF52540">
    <property type="entry name" value="P-loop containing nucleoside triphosphate hydrolases"/>
    <property type="match status" value="1"/>
</dbReference>
<dbReference type="OMA" id="SYAHEEE"/>
<dbReference type="AlphaFoldDB" id="M1V5T9"/>
<feature type="topological domain" description="Lumenal" evidence="9">
    <location>
        <begin position="688"/>
        <end position="690"/>
    </location>
</feature>
<dbReference type="InterPro" id="IPR027417">
    <property type="entry name" value="P-loop_NTPase"/>
</dbReference>
<keyword evidence="3 9" id="KW-0547">Nucleotide-binding</keyword>
<dbReference type="Gramene" id="CMN141CT">
    <property type="protein sequence ID" value="CMN141CT"/>
    <property type="gene ID" value="CMN141C"/>
</dbReference>
<evidence type="ECO:0000256" key="7">
    <source>
        <dbReference type="ARBA" id="ARBA00023134"/>
    </source>
</evidence>
<dbReference type="OrthoDB" id="1597724at2759"/>
<keyword evidence="6 9" id="KW-1133">Transmembrane helix</keyword>
<dbReference type="EMBL" id="AP006496">
    <property type="protein sequence ID" value="BAM81250.1"/>
    <property type="molecule type" value="Genomic_DNA"/>
</dbReference>
<keyword evidence="2 9" id="KW-0812">Transmembrane</keyword>
<keyword evidence="5 9" id="KW-0256">Endoplasmic reticulum</keyword>
<evidence type="ECO:0000256" key="1">
    <source>
        <dbReference type="ARBA" id="ARBA00004477"/>
    </source>
</evidence>
<protein>
    <recommendedName>
        <fullName evidence="9">Protein SEY1 homolog</fullName>
        <ecNumber evidence="9">3.6.5.-</ecNumber>
    </recommendedName>
</protein>
<dbReference type="GO" id="GO:0016320">
    <property type="term" value="P:endoplasmic reticulum membrane fusion"/>
    <property type="evidence" value="ECO:0007669"/>
    <property type="project" value="TreeGrafter"/>
</dbReference>
<dbReference type="Pfam" id="PF20428">
    <property type="entry name" value="Sey1_3HB"/>
    <property type="match status" value="2"/>
</dbReference>
<dbReference type="GO" id="GO:0003924">
    <property type="term" value="F:GTPase activity"/>
    <property type="evidence" value="ECO:0007669"/>
    <property type="project" value="UniProtKB-UniRule"/>
</dbReference>
<dbReference type="Pfam" id="PF05879">
    <property type="entry name" value="RHD3_GTPase"/>
    <property type="match status" value="1"/>
</dbReference>
<name>M1V5T9_CYAM1</name>
<evidence type="ECO:0000313" key="12">
    <source>
        <dbReference type="EMBL" id="BAM81250.1"/>
    </source>
</evidence>
<feature type="binding site" evidence="9">
    <location>
        <begin position="50"/>
        <end position="57"/>
    </location>
    <ligand>
        <name>GTP</name>
        <dbReference type="ChEBI" id="CHEBI:37565"/>
    </ligand>
</feature>
<evidence type="ECO:0000256" key="9">
    <source>
        <dbReference type="HAMAP-Rule" id="MF_03109"/>
    </source>
</evidence>
<dbReference type="InterPro" id="IPR046758">
    <property type="entry name" value="Sey1/RHD3-like_3HB"/>
</dbReference>
<organism evidence="12 13">
    <name type="scientific">Cyanidioschyzon merolae (strain NIES-3377 / 10D)</name>
    <name type="common">Unicellular red alga</name>
    <dbReference type="NCBI Taxonomy" id="280699"/>
    <lineage>
        <taxon>Eukaryota</taxon>
        <taxon>Rhodophyta</taxon>
        <taxon>Bangiophyceae</taxon>
        <taxon>Cyanidiales</taxon>
        <taxon>Cyanidiaceae</taxon>
        <taxon>Cyanidioschyzon</taxon>
    </lineage>
</organism>
<dbReference type="PANTHER" id="PTHR45923">
    <property type="entry name" value="PROTEIN SEY1"/>
    <property type="match status" value="1"/>
</dbReference>